<accession>A0A0F9HF34</accession>
<dbReference type="GO" id="GO:0051539">
    <property type="term" value="F:4 iron, 4 sulfur cluster binding"/>
    <property type="evidence" value="ECO:0007669"/>
    <property type="project" value="UniProtKB-KW"/>
</dbReference>
<dbReference type="InterPro" id="IPR037207">
    <property type="entry name" value="Nuop51_4Fe4S-bd_sf"/>
</dbReference>
<evidence type="ECO:0000259" key="5">
    <source>
        <dbReference type="PROSITE" id="PS51379"/>
    </source>
</evidence>
<dbReference type="Pfam" id="PF13237">
    <property type="entry name" value="Fer4_10"/>
    <property type="match status" value="1"/>
</dbReference>
<dbReference type="Gene3D" id="3.30.70.20">
    <property type="match status" value="1"/>
</dbReference>
<dbReference type="PANTHER" id="PTHR24960:SF79">
    <property type="entry name" value="PHOTOSYSTEM I IRON-SULFUR CENTER"/>
    <property type="match status" value="1"/>
</dbReference>
<dbReference type="PANTHER" id="PTHR24960">
    <property type="entry name" value="PHOTOSYSTEM I IRON-SULFUR CENTER-RELATED"/>
    <property type="match status" value="1"/>
</dbReference>
<protein>
    <recommendedName>
        <fullName evidence="5">4Fe-4S ferredoxin-type domain-containing protein</fullName>
    </recommendedName>
</protein>
<dbReference type="AlphaFoldDB" id="A0A0F9HF34"/>
<comment type="caution">
    <text evidence="6">The sequence shown here is derived from an EMBL/GenBank/DDBJ whole genome shotgun (WGS) entry which is preliminary data.</text>
</comment>
<keyword evidence="4" id="KW-0411">Iron-sulfur</keyword>
<name>A0A0F9HF34_9ZZZZ</name>
<keyword evidence="2" id="KW-0479">Metal-binding</keyword>
<evidence type="ECO:0000256" key="1">
    <source>
        <dbReference type="ARBA" id="ARBA00022485"/>
    </source>
</evidence>
<organism evidence="6">
    <name type="scientific">marine sediment metagenome</name>
    <dbReference type="NCBI Taxonomy" id="412755"/>
    <lineage>
        <taxon>unclassified sequences</taxon>
        <taxon>metagenomes</taxon>
        <taxon>ecological metagenomes</taxon>
    </lineage>
</organism>
<dbReference type="GO" id="GO:0046872">
    <property type="term" value="F:metal ion binding"/>
    <property type="evidence" value="ECO:0007669"/>
    <property type="project" value="UniProtKB-KW"/>
</dbReference>
<feature type="domain" description="4Fe-4S ferredoxin-type" evidence="5">
    <location>
        <begin position="93"/>
        <end position="118"/>
    </location>
</feature>
<dbReference type="InterPro" id="IPR017896">
    <property type="entry name" value="4Fe4S_Fe-S-bd"/>
</dbReference>
<dbReference type="PROSITE" id="PS51379">
    <property type="entry name" value="4FE4S_FER_2"/>
    <property type="match status" value="2"/>
</dbReference>
<dbReference type="SUPFAM" id="SSF54862">
    <property type="entry name" value="4Fe-4S ferredoxins"/>
    <property type="match status" value="1"/>
</dbReference>
<dbReference type="EMBL" id="LAZR01015241">
    <property type="protein sequence ID" value="KKM14036.1"/>
    <property type="molecule type" value="Genomic_DNA"/>
</dbReference>
<reference evidence="6" key="1">
    <citation type="journal article" date="2015" name="Nature">
        <title>Complex archaea that bridge the gap between prokaryotes and eukaryotes.</title>
        <authorList>
            <person name="Spang A."/>
            <person name="Saw J.H."/>
            <person name="Jorgensen S.L."/>
            <person name="Zaremba-Niedzwiedzka K."/>
            <person name="Martijn J."/>
            <person name="Lind A.E."/>
            <person name="van Eijk R."/>
            <person name="Schleper C."/>
            <person name="Guy L."/>
            <person name="Ettema T.J."/>
        </authorList>
    </citation>
    <scope>NUCLEOTIDE SEQUENCE</scope>
</reference>
<dbReference type="InterPro" id="IPR017900">
    <property type="entry name" value="4Fe4S_Fe_S_CS"/>
</dbReference>
<evidence type="ECO:0000256" key="4">
    <source>
        <dbReference type="ARBA" id="ARBA00023014"/>
    </source>
</evidence>
<sequence>GKGKAEDLVALDQISDVIKASALCGLGQTAPNPVLSTLRYFMDEYHAHVYEKKCPAKRCIALLKFEVDPDLCTKCGICFRNCPSNAISWKKKEVAKIDKEKCTQCLTCYEKCRFEAIL</sequence>
<dbReference type="Pfam" id="PF10589">
    <property type="entry name" value="NADH_4Fe-4S"/>
    <property type="match status" value="1"/>
</dbReference>
<proteinExistence type="predicted"/>
<dbReference type="Gene3D" id="1.20.1440.230">
    <property type="entry name" value="NADH-ubiquinone oxidoreductase 51kDa subunit, iron-sulphur binding domain"/>
    <property type="match status" value="1"/>
</dbReference>
<dbReference type="InterPro" id="IPR019575">
    <property type="entry name" value="Nuop51_4Fe4S-bd"/>
</dbReference>
<feature type="domain" description="4Fe-4S ferredoxin-type" evidence="5">
    <location>
        <begin position="63"/>
        <end position="92"/>
    </location>
</feature>
<keyword evidence="3" id="KW-0408">Iron</keyword>
<evidence type="ECO:0000256" key="3">
    <source>
        <dbReference type="ARBA" id="ARBA00023004"/>
    </source>
</evidence>
<dbReference type="PROSITE" id="PS00198">
    <property type="entry name" value="4FE4S_FER_1"/>
    <property type="match status" value="1"/>
</dbReference>
<evidence type="ECO:0000313" key="6">
    <source>
        <dbReference type="EMBL" id="KKM14036.1"/>
    </source>
</evidence>
<feature type="non-terminal residue" evidence="6">
    <location>
        <position position="1"/>
    </location>
</feature>
<keyword evidence="1" id="KW-0004">4Fe-4S</keyword>
<evidence type="ECO:0000256" key="2">
    <source>
        <dbReference type="ARBA" id="ARBA00022723"/>
    </source>
</evidence>
<dbReference type="InterPro" id="IPR050157">
    <property type="entry name" value="PSI_iron-sulfur_center"/>
</dbReference>
<gene>
    <name evidence="6" type="ORF">LCGC14_1710210</name>
</gene>